<keyword evidence="2" id="KW-0812">Transmembrane</keyword>
<dbReference type="EMBL" id="KE524984">
    <property type="protein sequence ID" value="KFB39505.1"/>
    <property type="molecule type" value="Genomic_DNA"/>
</dbReference>
<evidence type="ECO:0000313" key="4">
    <source>
        <dbReference type="EnsemblMetazoa" id="ASIC007002-PA"/>
    </source>
</evidence>
<dbReference type="Proteomes" id="UP000030765">
    <property type="component" value="Unassembled WGS sequence"/>
</dbReference>
<name>A0A084VNG1_ANOSI</name>
<feature type="compositionally biased region" description="Basic and acidic residues" evidence="1">
    <location>
        <begin position="43"/>
        <end position="53"/>
    </location>
</feature>
<reference evidence="4" key="2">
    <citation type="submission" date="2020-05" db="UniProtKB">
        <authorList>
            <consortium name="EnsemblMetazoa"/>
        </authorList>
    </citation>
    <scope>IDENTIFICATION</scope>
</reference>
<dbReference type="EMBL" id="ATLV01014741">
    <property type="status" value="NOT_ANNOTATED_CDS"/>
    <property type="molecule type" value="Genomic_DNA"/>
</dbReference>
<evidence type="ECO:0000313" key="3">
    <source>
        <dbReference type="EMBL" id="KFB39505.1"/>
    </source>
</evidence>
<evidence type="ECO:0000256" key="1">
    <source>
        <dbReference type="SAM" id="MobiDB-lite"/>
    </source>
</evidence>
<accession>A0A084VNG1</accession>
<dbReference type="EnsemblMetazoa" id="ASIC007002-RA">
    <property type="protein sequence ID" value="ASIC007002-PA"/>
    <property type="gene ID" value="ASIC007002"/>
</dbReference>
<feature type="transmembrane region" description="Helical" evidence="2">
    <location>
        <begin position="97"/>
        <end position="117"/>
    </location>
</feature>
<feature type="region of interest" description="Disordered" evidence="1">
    <location>
        <begin position="43"/>
        <end position="64"/>
    </location>
</feature>
<organism evidence="3">
    <name type="scientific">Anopheles sinensis</name>
    <name type="common">Mosquito</name>
    <dbReference type="NCBI Taxonomy" id="74873"/>
    <lineage>
        <taxon>Eukaryota</taxon>
        <taxon>Metazoa</taxon>
        <taxon>Ecdysozoa</taxon>
        <taxon>Arthropoda</taxon>
        <taxon>Hexapoda</taxon>
        <taxon>Insecta</taxon>
        <taxon>Pterygota</taxon>
        <taxon>Neoptera</taxon>
        <taxon>Endopterygota</taxon>
        <taxon>Diptera</taxon>
        <taxon>Nematocera</taxon>
        <taxon>Culicoidea</taxon>
        <taxon>Culicidae</taxon>
        <taxon>Anophelinae</taxon>
        <taxon>Anopheles</taxon>
    </lineage>
</organism>
<sequence length="125" mass="13949">MAVTESYDGNRASKIRINIVCLPFLARPPTPFVNPSVVSEEKADVHMSADDNTRPPLQKPTTKKGYAPGWQTVRLCLIFHSQPFNGRFGIRSPSHRYTVRTGVLQLILMAIGMTVSWCAMEESKS</sequence>
<gene>
    <name evidence="3" type="ORF">ZHAS_00007002</name>
</gene>
<evidence type="ECO:0000256" key="2">
    <source>
        <dbReference type="SAM" id="Phobius"/>
    </source>
</evidence>
<evidence type="ECO:0000313" key="5">
    <source>
        <dbReference type="Proteomes" id="UP000030765"/>
    </source>
</evidence>
<keyword evidence="2" id="KW-1133">Transmembrane helix</keyword>
<proteinExistence type="predicted"/>
<dbReference type="VEuPathDB" id="VectorBase:ASIC007002"/>
<keyword evidence="5" id="KW-1185">Reference proteome</keyword>
<protein>
    <submittedName>
        <fullName evidence="3 4">FRAS1-related extracellular matrix protein 2-like protein</fullName>
    </submittedName>
</protein>
<reference evidence="3 5" key="1">
    <citation type="journal article" date="2014" name="BMC Genomics">
        <title>Genome sequence of Anopheles sinensis provides insight into genetics basis of mosquito competence for malaria parasites.</title>
        <authorList>
            <person name="Zhou D."/>
            <person name="Zhang D."/>
            <person name="Ding G."/>
            <person name="Shi L."/>
            <person name="Hou Q."/>
            <person name="Ye Y."/>
            <person name="Xu Y."/>
            <person name="Zhou H."/>
            <person name="Xiong C."/>
            <person name="Li S."/>
            <person name="Yu J."/>
            <person name="Hong S."/>
            <person name="Yu X."/>
            <person name="Zou P."/>
            <person name="Chen C."/>
            <person name="Chang X."/>
            <person name="Wang W."/>
            <person name="Lv Y."/>
            <person name="Sun Y."/>
            <person name="Ma L."/>
            <person name="Shen B."/>
            <person name="Zhu C."/>
        </authorList>
    </citation>
    <scope>NUCLEOTIDE SEQUENCE [LARGE SCALE GENOMIC DNA]</scope>
</reference>
<dbReference type="AlphaFoldDB" id="A0A084VNG1"/>
<keyword evidence="2" id="KW-0472">Membrane</keyword>